<dbReference type="EMBL" id="JBBPBK010000006">
    <property type="protein sequence ID" value="KAK9284069.1"/>
    <property type="molecule type" value="Genomic_DNA"/>
</dbReference>
<dbReference type="Proteomes" id="UP001415857">
    <property type="component" value="Unassembled WGS sequence"/>
</dbReference>
<keyword evidence="2" id="KW-1185">Reference proteome</keyword>
<evidence type="ECO:0000313" key="1">
    <source>
        <dbReference type="EMBL" id="KAK9284069.1"/>
    </source>
</evidence>
<proteinExistence type="predicted"/>
<organism evidence="1 2">
    <name type="scientific">Liquidambar formosana</name>
    <name type="common">Formosan gum</name>
    <dbReference type="NCBI Taxonomy" id="63359"/>
    <lineage>
        <taxon>Eukaryota</taxon>
        <taxon>Viridiplantae</taxon>
        <taxon>Streptophyta</taxon>
        <taxon>Embryophyta</taxon>
        <taxon>Tracheophyta</taxon>
        <taxon>Spermatophyta</taxon>
        <taxon>Magnoliopsida</taxon>
        <taxon>eudicotyledons</taxon>
        <taxon>Gunneridae</taxon>
        <taxon>Pentapetalae</taxon>
        <taxon>Saxifragales</taxon>
        <taxon>Altingiaceae</taxon>
        <taxon>Liquidambar</taxon>
    </lineage>
</organism>
<sequence>MPIFCTSRDYRIPHCNILLRNLVENVASIIEFPQLPTSGQQRGPRVYIWVLDFTENPFHGNQVFRFCIEGKKRVSNMRVGFEISTDGMGMELVSGCHVAEVGAGSEGAGECVVVWF</sequence>
<protein>
    <submittedName>
        <fullName evidence="1">Uncharacterized protein</fullName>
    </submittedName>
</protein>
<accession>A0AAP0RU40</accession>
<comment type="caution">
    <text evidence="1">The sequence shown here is derived from an EMBL/GenBank/DDBJ whole genome shotgun (WGS) entry which is preliminary data.</text>
</comment>
<dbReference type="AlphaFoldDB" id="A0AAP0RU40"/>
<gene>
    <name evidence="1" type="ORF">L1049_012329</name>
</gene>
<evidence type="ECO:0000313" key="2">
    <source>
        <dbReference type="Proteomes" id="UP001415857"/>
    </source>
</evidence>
<reference evidence="1 2" key="1">
    <citation type="journal article" date="2024" name="Plant J.">
        <title>Genome sequences and population genomics reveal climatic adaptation and genomic divergence between two closely related sweetgum species.</title>
        <authorList>
            <person name="Xu W.Q."/>
            <person name="Ren C.Q."/>
            <person name="Zhang X.Y."/>
            <person name="Comes H.P."/>
            <person name="Liu X.H."/>
            <person name="Li Y.G."/>
            <person name="Kettle C.J."/>
            <person name="Jalonen R."/>
            <person name="Gaisberger H."/>
            <person name="Ma Y.Z."/>
            <person name="Qiu Y.X."/>
        </authorList>
    </citation>
    <scope>NUCLEOTIDE SEQUENCE [LARGE SCALE GENOMIC DNA]</scope>
    <source>
        <strain evidence="1">Hangzhou</strain>
    </source>
</reference>
<name>A0AAP0RU40_LIQFO</name>